<evidence type="ECO:0000256" key="1">
    <source>
        <dbReference type="SAM" id="MobiDB-lite"/>
    </source>
</evidence>
<gene>
    <name evidence="2" type="ORF">D0544_09800</name>
</gene>
<feature type="compositionally biased region" description="Low complexity" evidence="1">
    <location>
        <begin position="57"/>
        <end position="84"/>
    </location>
</feature>
<evidence type="ECO:0000313" key="3">
    <source>
        <dbReference type="Proteomes" id="UP000280792"/>
    </source>
</evidence>
<organism evidence="2 3">
    <name type="scientific">Aestuariirhabdus litorea</name>
    <dbReference type="NCBI Taxonomy" id="2528527"/>
    <lineage>
        <taxon>Bacteria</taxon>
        <taxon>Pseudomonadati</taxon>
        <taxon>Pseudomonadota</taxon>
        <taxon>Gammaproteobacteria</taxon>
        <taxon>Oceanospirillales</taxon>
        <taxon>Aestuariirhabdaceae</taxon>
        <taxon>Aestuariirhabdus</taxon>
    </lineage>
</organism>
<reference evidence="2 3" key="2">
    <citation type="submission" date="2018-12" db="EMBL/GenBank/DDBJ databases">
        <title>Simiduia agarivorans gen. nov., sp. nov., a marine, agarolytic bacterium isolated from shallow coastal water from Keelung, Taiwan.</title>
        <authorList>
            <person name="Shieh W.Y."/>
        </authorList>
    </citation>
    <scope>NUCLEOTIDE SEQUENCE [LARGE SCALE GENOMIC DNA]</scope>
    <source>
        <strain evidence="2 3">GTF-13</strain>
    </source>
</reference>
<dbReference type="EMBL" id="QWEZ01000001">
    <property type="protein sequence ID" value="RRJ85331.1"/>
    <property type="molecule type" value="Genomic_DNA"/>
</dbReference>
<feature type="region of interest" description="Disordered" evidence="1">
    <location>
        <begin position="53"/>
        <end position="111"/>
    </location>
</feature>
<feature type="compositionally biased region" description="Basic and acidic residues" evidence="1">
    <location>
        <begin position="101"/>
        <end position="111"/>
    </location>
</feature>
<protein>
    <submittedName>
        <fullName evidence="2">Uncharacterized protein</fullName>
    </submittedName>
</protein>
<dbReference type="RefSeq" id="WP_125015757.1">
    <property type="nucleotide sequence ID" value="NZ_QWEZ01000001.1"/>
</dbReference>
<dbReference type="AlphaFoldDB" id="A0A3P3VRC2"/>
<evidence type="ECO:0000313" key="2">
    <source>
        <dbReference type="EMBL" id="RRJ85331.1"/>
    </source>
</evidence>
<sequence>MSKLDKEQVLAEFTAAYTKANGKAPEIDQKGSWYSVDGGKSVRLADLAEMTTELSGAPAKAEPAPKKAAAPKKAPAAKAKAKPATTGGGLTPKQLWKQKLSGRDTLPRGVN</sequence>
<comment type="caution">
    <text evidence="2">The sequence shown here is derived from an EMBL/GenBank/DDBJ whole genome shotgun (WGS) entry which is preliminary data.</text>
</comment>
<name>A0A3P3VRC2_9GAMM</name>
<keyword evidence="3" id="KW-1185">Reference proteome</keyword>
<dbReference type="Proteomes" id="UP000280792">
    <property type="component" value="Unassembled WGS sequence"/>
</dbReference>
<accession>A0A3P3VRC2</accession>
<reference evidence="2 3" key="1">
    <citation type="submission" date="2018-08" db="EMBL/GenBank/DDBJ databases">
        <authorList>
            <person name="Khan S.A."/>
        </authorList>
    </citation>
    <scope>NUCLEOTIDE SEQUENCE [LARGE SCALE GENOMIC DNA]</scope>
    <source>
        <strain evidence="2 3">GTF-13</strain>
    </source>
</reference>
<proteinExistence type="predicted"/>